<sequence length="69" mass="7572">MQSPTTDPTGCPKNFTPANSYINHGCKEPLYAGVVSLYDLIVNLSIIVFIMNVITLVIIVSGYVWVLVK</sequence>
<protein>
    <submittedName>
        <fullName evidence="2">Uncharacterized protein</fullName>
    </submittedName>
</protein>
<keyword evidence="3" id="KW-1185">Reference proteome</keyword>
<name>A0A8T0DET2_9TREM</name>
<dbReference type="AlphaFoldDB" id="A0A8T0DET2"/>
<gene>
    <name evidence="2" type="ORF">P879_10954</name>
</gene>
<accession>A0A8T0DET2</accession>
<dbReference type="OrthoDB" id="6134317at2759"/>
<organism evidence="2 3">
    <name type="scientific">Paragonimus westermani</name>
    <dbReference type="NCBI Taxonomy" id="34504"/>
    <lineage>
        <taxon>Eukaryota</taxon>
        <taxon>Metazoa</taxon>
        <taxon>Spiralia</taxon>
        <taxon>Lophotrochozoa</taxon>
        <taxon>Platyhelminthes</taxon>
        <taxon>Trematoda</taxon>
        <taxon>Digenea</taxon>
        <taxon>Plagiorchiida</taxon>
        <taxon>Troglotremata</taxon>
        <taxon>Troglotrematidae</taxon>
        <taxon>Paragonimus</taxon>
    </lineage>
</organism>
<reference evidence="2 3" key="1">
    <citation type="submission" date="2019-07" db="EMBL/GenBank/DDBJ databases">
        <title>Annotation for the trematode Paragonimus westermani.</title>
        <authorList>
            <person name="Choi Y.-J."/>
        </authorList>
    </citation>
    <scope>NUCLEOTIDE SEQUENCE [LARGE SCALE GENOMIC DNA]</scope>
    <source>
        <strain evidence="2">180907_Pwestermani</strain>
    </source>
</reference>
<feature type="transmembrane region" description="Helical" evidence="1">
    <location>
        <begin position="40"/>
        <end position="68"/>
    </location>
</feature>
<evidence type="ECO:0000313" key="2">
    <source>
        <dbReference type="EMBL" id="KAF8565856.1"/>
    </source>
</evidence>
<keyword evidence="1" id="KW-0812">Transmembrane</keyword>
<keyword evidence="1" id="KW-1133">Transmembrane helix</keyword>
<keyword evidence="1" id="KW-0472">Membrane</keyword>
<dbReference type="EMBL" id="JTDF01005966">
    <property type="protein sequence ID" value="KAF8565856.1"/>
    <property type="molecule type" value="Genomic_DNA"/>
</dbReference>
<dbReference type="Proteomes" id="UP000699462">
    <property type="component" value="Unassembled WGS sequence"/>
</dbReference>
<proteinExistence type="predicted"/>
<evidence type="ECO:0000256" key="1">
    <source>
        <dbReference type="SAM" id="Phobius"/>
    </source>
</evidence>
<evidence type="ECO:0000313" key="3">
    <source>
        <dbReference type="Proteomes" id="UP000699462"/>
    </source>
</evidence>
<comment type="caution">
    <text evidence="2">The sequence shown here is derived from an EMBL/GenBank/DDBJ whole genome shotgun (WGS) entry which is preliminary data.</text>
</comment>